<accession>A0A2I1HB17</accession>
<sequence>MSEYNNKTKEEFVNQYLNEYSELEYWVDFYKAQKTKTIINITEYEKDHLDNKNEIYGPGKVPKGIINDRCDADRDKVILASNIFTIKLGAENIKKIFKKIFRENSERGAANEECPPDWISEKEYLEDEIRRLENELEEYFGITEVISDERRKKKEIEVKLEKMTKLNNQNEERIISLNNDLKIERE</sequence>
<dbReference type="EMBL" id="LLXI01002056">
    <property type="protein sequence ID" value="PKY56073.1"/>
    <property type="molecule type" value="Genomic_DNA"/>
</dbReference>
<proteinExistence type="predicted"/>
<dbReference type="AlphaFoldDB" id="A0A2I1HB17"/>
<keyword evidence="1" id="KW-0175">Coiled coil</keyword>
<evidence type="ECO:0000313" key="2">
    <source>
        <dbReference type="EMBL" id="PKY56073.1"/>
    </source>
</evidence>
<comment type="caution">
    <text evidence="2">The sequence shown here is derived from an EMBL/GenBank/DDBJ whole genome shotgun (WGS) entry which is preliminary data.</text>
</comment>
<organism evidence="2 3">
    <name type="scientific">Rhizophagus irregularis</name>
    <dbReference type="NCBI Taxonomy" id="588596"/>
    <lineage>
        <taxon>Eukaryota</taxon>
        <taxon>Fungi</taxon>
        <taxon>Fungi incertae sedis</taxon>
        <taxon>Mucoromycota</taxon>
        <taxon>Glomeromycotina</taxon>
        <taxon>Glomeromycetes</taxon>
        <taxon>Glomerales</taxon>
        <taxon>Glomeraceae</taxon>
        <taxon>Rhizophagus</taxon>
    </lineage>
</organism>
<reference evidence="2 3" key="1">
    <citation type="submission" date="2015-10" db="EMBL/GenBank/DDBJ databases">
        <title>Genome analyses suggest a sexual origin of heterokaryosis in a supposedly ancient asexual fungus.</title>
        <authorList>
            <person name="Ropars J."/>
            <person name="Sedzielewska K."/>
            <person name="Noel J."/>
            <person name="Charron P."/>
            <person name="Farinelli L."/>
            <person name="Marton T."/>
            <person name="Kruger M."/>
            <person name="Pelin A."/>
            <person name="Brachmann A."/>
            <person name="Corradi N."/>
        </authorList>
    </citation>
    <scope>NUCLEOTIDE SEQUENCE [LARGE SCALE GENOMIC DNA]</scope>
    <source>
        <strain evidence="2 3">A4</strain>
    </source>
</reference>
<evidence type="ECO:0000313" key="3">
    <source>
        <dbReference type="Proteomes" id="UP000234323"/>
    </source>
</evidence>
<keyword evidence="3" id="KW-1185">Reference proteome</keyword>
<name>A0A2I1HB17_9GLOM</name>
<evidence type="ECO:0000256" key="1">
    <source>
        <dbReference type="SAM" id="Coils"/>
    </source>
</evidence>
<feature type="coiled-coil region" evidence="1">
    <location>
        <begin position="122"/>
        <end position="180"/>
    </location>
</feature>
<dbReference type="Proteomes" id="UP000234323">
    <property type="component" value="Unassembled WGS sequence"/>
</dbReference>
<protein>
    <submittedName>
        <fullName evidence="2">Uncharacterized protein</fullName>
    </submittedName>
</protein>
<gene>
    <name evidence="2" type="ORF">RhiirA4_506359</name>
</gene>